<evidence type="ECO:0000313" key="2">
    <source>
        <dbReference type="Proteomes" id="UP000198521"/>
    </source>
</evidence>
<dbReference type="AlphaFoldDB" id="A0A1H7XF59"/>
<dbReference type="Proteomes" id="UP000198521">
    <property type="component" value="Unassembled WGS sequence"/>
</dbReference>
<dbReference type="STRING" id="1038014.SAMN04487910_4730"/>
<proteinExistence type="predicted"/>
<dbReference type="OrthoDB" id="1189715at2"/>
<dbReference type="RefSeq" id="WP_091412977.1">
    <property type="nucleotide sequence ID" value="NZ_FOAB01000014.1"/>
</dbReference>
<keyword evidence="2" id="KW-1185">Reference proteome</keyword>
<evidence type="ECO:0008006" key="3">
    <source>
        <dbReference type="Google" id="ProtNLM"/>
    </source>
</evidence>
<evidence type="ECO:0000313" key="1">
    <source>
        <dbReference type="EMBL" id="SEM32254.1"/>
    </source>
</evidence>
<name>A0A1H7XF59_AQUAM</name>
<dbReference type="EMBL" id="FOAB01000014">
    <property type="protein sequence ID" value="SEM32254.1"/>
    <property type="molecule type" value="Genomic_DNA"/>
</dbReference>
<protein>
    <recommendedName>
        <fullName evidence="3">DUF3887 domain-containing protein</fullName>
    </recommendedName>
</protein>
<gene>
    <name evidence="1" type="ORF">SAMN04487910_4730</name>
</gene>
<reference evidence="1 2" key="1">
    <citation type="submission" date="2016-10" db="EMBL/GenBank/DDBJ databases">
        <authorList>
            <person name="de Groot N.N."/>
        </authorList>
    </citation>
    <scope>NUCLEOTIDE SEQUENCE [LARGE SCALE GENOMIC DNA]</scope>
    <source>
        <strain evidence="1 2">DSM 25232</strain>
    </source>
</reference>
<organism evidence="1 2">
    <name type="scientific">Aquimarina amphilecti</name>
    <dbReference type="NCBI Taxonomy" id="1038014"/>
    <lineage>
        <taxon>Bacteria</taxon>
        <taxon>Pseudomonadati</taxon>
        <taxon>Bacteroidota</taxon>
        <taxon>Flavobacteriia</taxon>
        <taxon>Flavobacteriales</taxon>
        <taxon>Flavobacteriaceae</taxon>
        <taxon>Aquimarina</taxon>
    </lineage>
</organism>
<sequence>MKKITYVLLLSICFSFTQTEDSYQMTITKISDAYNAKDANSLFGLFSSDLQSSFTLDKVTSFITDNQAKKGTMGESSFLMDDDGNKRYLMEFENSSTILVLGLSSDNKITHLSLEEY</sequence>
<accession>A0A1H7XF59</accession>